<evidence type="ECO:0000256" key="1">
    <source>
        <dbReference type="SAM" id="MobiDB-lite"/>
    </source>
</evidence>
<dbReference type="EMBL" id="CAFBPU010000058">
    <property type="protein sequence ID" value="CAB5038809.1"/>
    <property type="molecule type" value="Genomic_DNA"/>
</dbReference>
<name>A0A6J7JUW2_9ZZZZ</name>
<evidence type="ECO:0000313" key="4">
    <source>
        <dbReference type="EMBL" id="CAB5038809.1"/>
    </source>
</evidence>
<gene>
    <name evidence="2" type="ORF">UFOPK3268_01617</name>
    <name evidence="3" type="ORF">UFOPK3752_01421</name>
    <name evidence="4" type="ORF">UFOPK4150_02075</name>
</gene>
<reference evidence="3" key="1">
    <citation type="submission" date="2020-05" db="EMBL/GenBank/DDBJ databases">
        <authorList>
            <person name="Chiriac C."/>
            <person name="Salcher M."/>
            <person name="Ghai R."/>
            <person name="Kavagutti S V."/>
        </authorList>
    </citation>
    <scope>NUCLEOTIDE SEQUENCE</scope>
</reference>
<evidence type="ECO:0000313" key="2">
    <source>
        <dbReference type="EMBL" id="CAB4852353.1"/>
    </source>
</evidence>
<dbReference type="EMBL" id="CAFBND010000058">
    <property type="protein sequence ID" value="CAB4947045.1"/>
    <property type="molecule type" value="Genomic_DNA"/>
</dbReference>
<proteinExistence type="predicted"/>
<dbReference type="EMBL" id="CAFBIZ010000259">
    <property type="protein sequence ID" value="CAB4852353.1"/>
    <property type="molecule type" value="Genomic_DNA"/>
</dbReference>
<protein>
    <submittedName>
        <fullName evidence="3">Unannotated protein</fullName>
    </submittedName>
</protein>
<organism evidence="3">
    <name type="scientific">freshwater metagenome</name>
    <dbReference type="NCBI Taxonomy" id="449393"/>
    <lineage>
        <taxon>unclassified sequences</taxon>
        <taxon>metagenomes</taxon>
        <taxon>ecological metagenomes</taxon>
    </lineage>
</organism>
<feature type="compositionally biased region" description="Low complexity" evidence="1">
    <location>
        <begin position="41"/>
        <end position="60"/>
    </location>
</feature>
<evidence type="ECO:0000313" key="3">
    <source>
        <dbReference type="EMBL" id="CAB4947045.1"/>
    </source>
</evidence>
<accession>A0A6J7JUW2</accession>
<dbReference type="AlphaFoldDB" id="A0A6J7JUW2"/>
<feature type="compositionally biased region" description="Polar residues" evidence="1">
    <location>
        <begin position="108"/>
        <end position="120"/>
    </location>
</feature>
<feature type="compositionally biased region" description="Low complexity" evidence="1">
    <location>
        <begin position="78"/>
        <end position="96"/>
    </location>
</feature>
<feature type="region of interest" description="Disordered" evidence="1">
    <location>
        <begin position="37"/>
        <end position="120"/>
    </location>
</feature>
<sequence>MSPVGPRSTGVYWLRRAAVVAVILTVVLGARTLLSGGGAVAAPDPSTSSSPDASGTSSAPETTEGPSVDESASSNPEASALASGGASASATPTSSTVPACEPSDIAVTASTDSKSYTTGSTPKLKMRIENVSSQECTRELGADRNELIITMGTTRIWSSDDCNVGGTPKNATLKPGQSYSVTVTWLGRLSAKGCPDNAPMATKGSYRLVGRNVTVTSDSTAFSLT</sequence>